<dbReference type="GO" id="GO:0030170">
    <property type="term" value="F:pyridoxal phosphate binding"/>
    <property type="evidence" value="ECO:0007669"/>
    <property type="project" value="UniProtKB-UniRule"/>
</dbReference>
<evidence type="ECO:0000256" key="4">
    <source>
        <dbReference type="RuleBase" id="RU004514"/>
    </source>
</evidence>
<dbReference type="NCBIfam" id="TIGR00044">
    <property type="entry name" value="YggS family pyridoxal phosphate-dependent enzyme"/>
    <property type="match status" value="1"/>
</dbReference>
<dbReference type="EMBL" id="AP027272">
    <property type="protein sequence ID" value="BDX05796.1"/>
    <property type="molecule type" value="Genomic_DNA"/>
</dbReference>
<comment type="cofactor">
    <cofactor evidence="3">
        <name>pyridoxal 5'-phosphate</name>
        <dbReference type="ChEBI" id="CHEBI:597326"/>
    </cofactor>
</comment>
<comment type="function">
    <text evidence="2">Pyridoxal 5'-phosphate (PLP)-binding protein, which is involved in PLP homeostasis.</text>
</comment>
<evidence type="ECO:0000313" key="7">
    <source>
        <dbReference type="Proteomes" id="UP001333710"/>
    </source>
</evidence>
<dbReference type="AlphaFoldDB" id="A0AA48HG59"/>
<evidence type="ECO:0000313" key="6">
    <source>
        <dbReference type="EMBL" id="BDX05796.1"/>
    </source>
</evidence>
<dbReference type="FunFam" id="3.20.20.10:FF:000018">
    <property type="entry name" value="Pyridoxal phosphate homeostasis protein"/>
    <property type="match status" value="1"/>
</dbReference>
<accession>A0AA48HG59</accession>
<gene>
    <name evidence="6" type="primary">yggS</name>
    <name evidence="6" type="ORF">MACH26_13170</name>
</gene>
<dbReference type="CDD" id="cd06824">
    <property type="entry name" value="PLPDE_III_Yggs_like"/>
    <property type="match status" value="1"/>
</dbReference>
<dbReference type="PANTHER" id="PTHR10146:SF14">
    <property type="entry name" value="PYRIDOXAL PHOSPHATE HOMEOSTASIS PROTEIN"/>
    <property type="match status" value="1"/>
</dbReference>
<keyword evidence="7" id="KW-1185">Reference proteome</keyword>
<name>A0AA48HG59_9ALTE</name>
<dbReference type="Pfam" id="PF01168">
    <property type="entry name" value="Ala_racemase_N"/>
    <property type="match status" value="1"/>
</dbReference>
<protein>
    <recommendedName>
        <fullName evidence="2">Pyridoxal phosphate homeostasis protein</fullName>
        <shortName evidence="2">PLP homeostasis protein</shortName>
    </recommendedName>
</protein>
<dbReference type="Gene3D" id="3.20.20.10">
    <property type="entry name" value="Alanine racemase"/>
    <property type="match status" value="1"/>
</dbReference>
<evidence type="ECO:0000256" key="2">
    <source>
        <dbReference type="HAMAP-Rule" id="MF_02087"/>
    </source>
</evidence>
<dbReference type="InterPro" id="IPR029066">
    <property type="entry name" value="PLP-binding_barrel"/>
</dbReference>
<dbReference type="PANTHER" id="PTHR10146">
    <property type="entry name" value="PROLINE SYNTHETASE CO-TRANSCRIBED BACTERIAL HOMOLOG PROTEIN"/>
    <property type="match status" value="1"/>
</dbReference>
<reference evidence="6" key="1">
    <citation type="submission" date="2023-01" db="EMBL/GenBank/DDBJ databases">
        <title>Complete genome sequence of Planctobacterium marinum strain Dej080120_11.</title>
        <authorList>
            <person name="Ueki S."/>
            <person name="Maruyama F."/>
        </authorList>
    </citation>
    <scope>NUCLEOTIDE SEQUENCE</scope>
    <source>
        <strain evidence="6">Dej080120_11</strain>
    </source>
</reference>
<keyword evidence="1 2" id="KW-0663">Pyridoxal phosphate</keyword>
<dbReference type="KEGG" id="pmaw:MACH26_13170"/>
<evidence type="ECO:0000256" key="1">
    <source>
        <dbReference type="ARBA" id="ARBA00022898"/>
    </source>
</evidence>
<organism evidence="6 7">
    <name type="scientific">Planctobacterium marinum</name>
    <dbReference type="NCBI Taxonomy" id="1631968"/>
    <lineage>
        <taxon>Bacteria</taxon>
        <taxon>Pseudomonadati</taxon>
        <taxon>Pseudomonadota</taxon>
        <taxon>Gammaproteobacteria</taxon>
        <taxon>Alteromonadales</taxon>
        <taxon>Alteromonadaceae</taxon>
        <taxon>Planctobacterium</taxon>
    </lineage>
</organism>
<proteinExistence type="inferred from homology"/>
<evidence type="ECO:0000256" key="3">
    <source>
        <dbReference type="PIRSR" id="PIRSR004848-1"/>
    </source>
</evidence>
<feature type="modified residue" description="N6-(pyridoxal phosphate)lysine" evidence="2 3">
    <location>
        <position position="6"/>
    </location>
</feature>
<dbReference type="Proteomes" id="UP001333710">
    <property type="component" value="Chromosome"/>
</dbReference>
<dbReference type="InterPro" id="IPR001608">
    <property type="entry name" value="Ala_racemase_N"/>
</dbReference>
<sequence length="202" mass="22133">MLAVSKTKPASMVQEAWQAGQRAFGENYVQEGLQKIQDCQSLTDIEWHLIGPLQSNKCKPVAAHFDWVQSVDRHKIAQRLNDNRPQSLAPLNVCLQINISGESSKSGLNTAEVKSLAEAIHKSMPQLCLRGLMAIPSNTEDDIKLAEEFKQMQGLFSQLQQSYDTVDTLSMGMSGDMALAIANGSTMVRVGTAIFGARSPKQ</sequence>
<feature type="domain" description="Alanine racemase N-terminal" evidence="5">
    <location>
        <begin position="12"/>
        <end position="198"/>
    </location>
</feature>
<evidence type="ECO:0000259" key="5">
    <source>
        <dbReference type="Pfam" id="PF01168"/>
    </source>
</evidence>
<dbReference type="InterPro" id="IPR011078">
    <property type="entry name" value="PyrdxlP_homeostasis"/>
</dbReference>
<dbReference type="SUPFAM" id="SSF51419">
    <property type="entry name" value="PLP-binding barrel"/>
    <property type="match status" value="1"/>
</dbReference>
<comment type="similarity">
    <text evidence="2 4">Belongs to the pyridoxal phosphate-binding protein YggS/PROSC family.</text>
</comment>
<dbReference type="PIRSF" id="PIRSF004848">
    <property type="entry name" value="YBL036c_PLPDEIII"/>
    <property type="match status" value="1"/>
</dbReference>
<dbReference type="HAMAP" id="MF_02087">
    <property type="entry name" value="PLP_homeostasis"/>
    <property type="match status" value="1"/>
</dbReference>